<dbReference type="Pfam" id="PF16067">
    <property type="entry name" value="DUF4809"/>
    <property type="match status" value="1"/>
</dbReference>
<dbReference type="STRING" id="154621.RV11_GL001582"/>
<evidence type="ECO:0000313" key="2">
    <source>
        <dbReference type="Proteomes" id="UP000013785"/>
    </source>
</evidence>
<dbReference type="EMBL" id="AJAT01000005">
    <property type="protein sequence ID" value="EOL49247.1"/>
    <property type="molecule type" value="Genomic_DNA"/>
</dbReference>
<organism evidence="1 2">
    <name type="scientific">Enterococcus phoeniculicola ATCC BAA-412</name>
    <dbReference type="NCBI Taxonomy" id="1158610"/>
    <lineage>
        <taxon>Bacteria</taxon>
        <taxon>Bacillati</taxon>
        <taxon>Bacillota</taxon>
        <taxon>Bacilli</taxon>
        <taxon>Lactobacillales</taxon>
        <taxon>Enterococcaceae</taxon>
        <taxon>Enterococcus</taxon>
    </lineage>
</organism>
<protein>
    <recommendedName>
        <fullName evidence="3">DUF4809 domain-containing protein</fullName>
    </recommendedName>
</protein>
<keyword evidence="2" id="KW-1185">Reference proteome</keyword>
<reference evidence="1 2" key="1">
    <citation type="submission" date="2013-02" db="EMBL/GenBank/DDBJ databases">
        <title>The Genome Sequence of Enterococcus phoeniculicola BAA-412.</title>
        <authorList>
            <consortium name="The Broad Institute Genome Sequencing Platform"/>
            <consortium name="The Broad Institute Genome Sequencing Center for Infectious Disease"/>
            <person name="Earl A.M."/>
            <person name="Gilmore M.S."/>
            <person name="Lebreton F."/>
            <person name="Walker B."/>
            <person name="Young S.K."/>
            <person name="Zeng Q."/>
            <person name="Gargeya S."/>
            <person name="Fitzgerald M."/>
            <person name="Haas B."/>
            <person name="Abouelleil A."/>
            <person name="Alvarado L."/>
            <person name="Arachchi H.M."/>
            <person name="Berlin A.M."/>
            <person name="Chapman S.B."/>
            <person name="Dewar J."/>
            <person name="Goldberg J."/>
            <person name="Griggs A."/>
            <person name="Gujja S."/>
            <person name="Hansen M."/>
            <person name="Howarth C."/>
            <person name="Imamovic A."/>
            <person name="Larimer J."/>
            <person name="McCowan C."/>
            <person name="Murphy C."/>
            <person name="Neiman D."/>
            <person name="Pearson M."/>
            <person name="Priest M."/>
            <person name="Roberts A."/>
            <person name="Saif S."/>
            <person name="Shea T."/>
            <person name="Sisk P."/>
            <person name="Sykes S."/>
            <person name="Wortman J."/>
            <person name="Nusbaum C."/>
            <person name="Birren B."/>
        </authorList>
    </citation>
    <scope>NUCLEOTIDE SEQUENCE [LARGE SCALE GENOMIC DNA]</scope>
    <source>
        <strain evidence="1 2">ATCC BAA-412</strain>
    </source>
</reference>
<comment type="caution">
    <text evidence="1">The sequence shown here is derived from an EMBL/GenBank/DDBJ whole genome shotgun (WGS) entry which is preliminary data.</text>
</comment>
<dbReference type="OrthoDB" id="2199695at2"/>
<evidence type="ECO:0008006" key="3">
    <source>
        <dbReference type="Google" id="ProtNLM"/>
    </source>
</evidence>
<dbReference type="HOGENOM" id="CLU_155129_0_0_9"/>
<dbReference type="RefSeq" id="WP_010766837.1">
    <property type="nucleotide sequence ID" value="NZ_ASWE01000005.1"/>
</dbReference>
<dbReference type="InterPro" id="IPR032080">
    <property type="entry name" value="DUF4809"/>
</dbReference>
<gene>
    <name evidence="1" type="ORF">UC3_00150</name>
</gene>
<dbReference type="AlphaFoldDB" id="R3WP83"/>
<dbReference type="PATRIC" id="fig|1158610.3.peg.127"/>
<dbReference type="eggNOG" id="ENOG50344FY">
    <property type="taxonomic scope" value="Bacteria"/>
</dbReference>
<dbReference type="Proteomes" id="UP000013785">
    <property type="component" value="Unassembled WGS sequence"/>
</dbReference>
<sequence length="133" mass="15181">MKATIMSEDFLTEGGCNACGPVHSVTYLIEFSEGRPQTIEALDVESLVMIFALKAGWKQEMVMTDDFEDAIQFKKDQQKVLLTEDYRQVIYTANGQAVQALKEIEDYTLLAEKTNEILRTLFKIEPVDFEFNV</sequence>
<evidence type="ECO:0000313" key="1">
    <source>
        <dbReference type="EMBL" id="EOL49247.1"/>
    </source>
</evidence>
<name>R3WP83_9ENTE</name>
<proteinExistence type="predicted"/>
<accession>R3WP83</accession>